<dbReference type="EMBL" id="JZCR01000019">
    <property type="protein sequence ID" value="KJW12580.1"/>
    <property type="molecule type" value="Genomic_DNA"/>
</dbReference>
<evidence type="ECO:0000256" key="3">
    <source>
        <dbReference type="ARBA" id="ARBA00023125"/>
    </source>
</evidence>
<dbReference type="Proteomes" id="UP000033491">
    <property type="component" value="Unassembled WGS sequence"/>
</dbReference>
<dbReference type="STRING" id="216463.VC81_08880"/>
<evidence type="ECO:0000313" key="6">
    <source>
        <dbReference type="EMBL" id="KJW12580.1"/>
    </source>
</evidence>
<dbReference type="PROSITE" id="PS50931">
    <property type="entry name" value="HTH_LYSR"/>
    <property type="match status" value="1"/>
</dbReference>
<keyword evidence="4" id="KW-0804">Transcription</keyword>
<dbReference type="Gene3D" id="1.10.10.10">
    <property type="entry name" value="Winged helix-like DNA-binding domain superfamily/Winged helix DNA-binding domain"/>
    <property type="match status" value="1"/>
</dbReference>
<evidence type="ECO:0000256" key="2">
    <source>
        <dbReference type="ARBA" id="ARBA00023015"/>
    </source>
</evidence>
<dbReference type="GO" id="GO:0003700">
    <property type="term" value="F:DNA-binding transcription factor activity"/>
    <property type="evidence" value="ECO:0007669"/>
    <property type="project" value="InterPro"/>
</dbReference>
<dbReference type="PANTHER" id="PTHR30346">
    <property type="entry name" value="TRANSCRIPTIONAL DUAL REGULATOR HCAR-RELATED"/>
    <property type="match status" value="1"/>
</dbReference>
<sequence length="299" mass="33387">MNEGGIKLVLNLELLAELVAFQQYGTLSATAEHLMITQPSVTRGMRRLEADLGVTLFDRRVSNHITLTDTGALAATEAQKLLAASDRFAETVRNYDNAQHEMTVASVAPGPIRFVDEIHSQLPGQLTLSHTSMTADQIIPSLQTFKARLVFTNTEIMTDEIESLYLGTESIGLGIDKFNPLAQRQAVTFNDLTGMSFLVVQDIGPWKKIVEDNIPDAAFLYQADLGAMSQISRYSNFPFFFSNLTQATSATAARFDNDTRNRVPIEDPHNQLEFYGTYLKRDRQTIRPLLQKISQLWPA</sequence>
<comment type="similarity">
    <text evidence="1">Belongs to the LysR transcriptional regulatory family.</text>
</comment>
<gene>
    <name evidence="6" type="ORF">VC81_08880</name>
</gene>
<dbReference type="PANTHER" id="PTHR30346:SF0">
    <property type="entry name" value="HCA OPERON TRANSCRIPTIONAL ACTIVATOR HCAR"/>
    <property type="match status" value="1"/>
</dbReference>
<dbReference type="GO" id="GO:0032993">
    <property type="term" value="C:protein-DNA complex"/>
    <property type="evidence" value="ECO:0007669"/>
    <property type="project" value="TreeGrafter"/>
</dbReference>
<keyword evidence="2" id="KW-0805">Transcription regulation</keyword>
<keyword evidence="3" id="KW-0238">DNA-binding</keyword>
<evidence type="ECO:0000313" key="7">
    <source>
        <dbReference type="Proteomes" id="UP000033491"/>
    </source>
</evidence>
<proteinExistence type="inferred from homology"/>
<dbReference type="InterPro" id="IPR000847">
    <property type="entry name" value="LysR_HTH_N"/>
</dbReference>
<comment type="caution">
    <text evidence="6">The sequence shown here is derived from an EMBL/GenBank/DDBJ whole genome shotgun (WGS) entry which is preliminary data.</text>
</comment>
<dbReference type="PATRIC" id="fig|216463.3.peg.896"/>
<accession>A0A0F3RRQ7</accession>
<dbReference type="GO" id="GO:0003677">
    <property type="term" value="F:DNA binding"/>
    <property type="evidence" value="ECO:0007669"/>
    <property type="project" value="UniProtKB-KW"/>
</dbReference>
<dbReference type="PRINTS" id="PR00039">
    <property type="entry name" value="HTHLYSR"/>
</dbReference>
<name>A0A0F3RRQ7_9LACO</name>
<feature type="domain" description="HTH lysR-type" evidence="5">
    <location>
        <begin position="10"/>
        <end position="68"/>
    </location>
</feature>
<dbReference type="Pfam" id="PF00126">
    <property type="entry name" value="HTH_1"/>
    <property type="match status" value="1"/>
</dbReference>
<organism evidence="6 7">
    <name type="scientific">Levilactobacillus spicheri</name>
    <dbReference type="NCBI Taxonomy" id="216463"/>
    <lineage>
        <taxon>Bacteria</taxon>
        <taxon>Bacillati</taxon>
        <taxon>Bacillota</taxon>
        <taxon>Bacilli</taxon>
        <taxon>Lactobacillales</taxon>
        <taxon>Lactobacillaceae</taxon>
        <taxon>Levilactobacillus</taxon>
    </lineage>
</organism>
<dbReference type="AlphaFoldDB" id="A0A0F3RRQ7"/>
<dbReference type="Gene3D" id="3.40.190.290">
    <property type="match status" value="1"/>
</dbReference>
<dbReference type="InterPro" id="IPR036390">
    <property type="entry name" value="WH_DNA-bd_sf"/>
</dbReference>
<reference evidence="6 7" key="1">
    <citation type="submission" date="2015-03" db="EMBL/GenBank/DDBJ databases">
        <authorList>
            <person name="Zheng J."/>
            <person name="Ganezle M."/>
        </authorList>
    </citation>
    <scope>NUCLEOTIDE SEQUENCE [LARGE SCALE GENOMIC DNA]</scope>
    <source>
        <strain evidence="6 7">LP38</strain>
    </source>
</reference>
<evidence type="ECO:0000259" key="5">
    <source>
        <dbReference type="PROSITE" id="PS50931"/>
    </source>
</evidence>
<protein>
    <submittedName>
        <fullName evidence="6">LysR family transcriptional regulator</fullName>
    </submittedName>
</protein>
<evidence type="ECO:0000256" key="1">
    <source>
        <dbReference type="ARBA" id="ARBA00009437"/>
    </source>
</evidence>
<dbReference type="SUPFAM" id="SSF46785">
    <property type="entry name" value="Winged helix' DNA-binding domain"/>
    <property type="match status" value="1"/>
</dbReference>
<evidence type="ECO:0000256" key="4">
    <source>
        <dbReference type="ARBA" id="ARBA00023163"/>
    </source>
</evidence>
<dbReference type="InterPro" id="IPR036388">
    <property type="entry name" value="WH-like_DNA-bd_sf"/>
</dbReference>